<evidence type="ECO:0000256" key="7">
    <source>
        <dbReference type="ARBA" id="ARBA00023034"/>
    </source>
</evidence>
<dbReference type="Gene3D" id="1.25.40.10">
    <property type="entry name" value="Tetratricopeptide repeat domain"/>
    <property type="match status" value="1"/>
</dbReference>
<dbReference type="PANTHER" id="PTHR21094:SF2">
    <property type="entry name" value="GOLGI SNAP RECEPTOR COMPLEX MEMBER 1"/>
    <property type="match status" value="1"/>
</dbReference>
<organism evidence="11 12">
    <name type="scientific">Monoraphidium neglectum</name>
    <dbReference type="NCBI Taxonomy" id="145388"/>
    <lineage>
        <taxon>Eukaryota</taxon>
        <taxon>Viridiplantae</taxon>
        <taxon>Chlorophyta</taxon>
        <taxon>core chlorophytes</taxon>
        <taxon>Chlorophyceae</taxon>
        <taxon>CS clade</taxon>
        <taxon>Sphaeropleales</taxon>
        <taxon>Selenastraceae</taxon>
        <taxon>Monoraphidium</taxon>
    </lineage>
</organism>
<keyword evidence="6" id="KW-1133">Transmembrane helix</keyword>
<feature type="region of interest" description="Disordered" evidence="9">
    <location>
        <begin position="1"/>
        <end position="21"/>
    </location>
</feature>
<dbReference type="GO" id="GO:0006906">
    <property type="term" value="P:vesicle fusion"/>
    <property type="evidence" value="ECO:0007669"/>
    <property type="project" value="TreeGrafter"/>
</dbReference>
<gene>
    <name evidence="11" type="ORF">MNEG_12222</name>
</gene>
<dbReference type="GO" id="GO:0015031">
    <property type="term" value="P:protein transport"/>
    <property type="evidence" value="ECO:0007669"/>
    <property type="project" value="UniProtKB-KW"/>
</dbReference>
<accession>A0A0D2MLQ5</accession>
<protein>
    <submittedName>
        <fullName evidence="11">Golgi SNARE 12 protein</fullName>
    </submittedName>
</protein>
<evidence type="ECO:0000256" key="2">
    <source>
        <dbReference type="ARBA" id="ARBA00008473"/>
    </source>
</evidence>
<dbReference type="OrthoDB" id="422156at2759"/>
<evidence type="ECO:0000256" key="9">
    <source>
        <dbReference type="SAM" id="MobiDB-lite"/>
    </source>
</evidence>
<dbReference type="GO" id="GO:0000139">
    <property type="term" value="C:Golgi membrane"/>
    <property type="evidence" value="ECO:0007669"/>
    <property type="project" value="UniProtKB-SubCell"/>
</dbReference>
<dbReference type="STRING" id="145388.A0A0D2MLQ5"/>
<evidence type="ECO:0000313" key="11">
    <source>
        <dbReference type="EMBL" id="KIY95740.1"/>
    </source>
</evidence>
<dbReference type="InterPro" id="IPR011990">
    <property type="entry name" value="TPR-like_helical_dom_sf"/>
</dbReference>
<dbReference type="Proteomes" id="UP000054498">
    <property type="component" value="Unassembled WGS sequence"/>
</dbReference>
<proteinExistence type="inferred from homology"/>
<keyword evidence="8" id="KW-0472">Membrane</keyword>
<dbReference type="PANTHER" id="PTHR21094">
    <property type="entry name" value="GOS-28 SNARE- RELATED"/>
    <property type="match status" value="1"/>
</dbReference>
<comment type="similarity">
    <text evidence="2">Belongs to the GOSR1 family.</text>
</comment>
<dbReference type="AlphaFoldDB" id="A0A0D2MLQ5"/>
<evidence type="ECO:0000256" key="6">
    <source>
        <dbReference type="ARBA" id="ARBA00022989"/>
    </source>
</evidence>
<keyword evidence="5" id="KW-0653">Protein transport</keyword>
<dbReference type="GO" id="GO:0031201">
    <property type="term" value="C:SNARE complex"/>
    <property type="evidence" value="ECO:0007669"/>
    <property type="project" value="TreeGrafter"/>
</dbReference>
<dbReference type="GO" id="GO:0048219">
    <property type="term" value="P:inter-Golgi cisterna vesicle-mediated transport"/>
    <property type="evidence" value="ECO:0007669"/>
    <property type="project" value="TreeGrafter"/>
</dbReference>
<dbReference type="KEGG" id="mng:MNEG_12222"/>
<evidence type="ECO:0000313" key="12">
    <source>
        <dbReference type="Proteomes" id="UP000054498"/>
    </source>
</evidence>
<feature type="domain" description="Tetratricopeptide SHNi-TPR" evidence="10">
    <location>
        <begin position="389"/>
        <end position="415"/>
    </location>
</feature>
<dbReference type="InterPro" id="IPR019544">
    <property type="entry name" value="Tetratricopeptide_SHNi-TPR_dom"/>
</dbReference>
<evidence type="ECO:0000256" key="3">
    <source>
        <dbReference type="ARBA" id="ARBA00022448"/>
    </source>
</evidence>
<dbReference type="InterPro" id="IPR023601">
    <property type="entry name" value="Golgi_SNAP_su1"/>
</dbReference>
<dbReference type="Pfam" id="PF12352">
    <property type="entry name" value="V-SNARE_C"/>
    <property type="match status" value="1"/>
</dbReference>
<evidence type="ECO:0000256" key="1">
    <source>
        <dbReference type="ARBA" id="ARBA00004409"/>
    </source>
</evidence>
<evidence type="ECO:0000256" key="5">
    <source>
        <dbReference type="ARBA" id="ARBA00022927"/>
    </source>
</evidence>
<name>A0A0D2MLQ5_9CHLO</name>
<dbReference type="Pfam" id="PF10516">
    <property type="entry name" value="SHNi-TPR"/>
    <property type="match status" value="1"/>
</dbReference>
<evidence type="ECO:0000256" key="8">
    <source>
        <dbReference type="ARBA" id="ARBA00023136"/>
    </source>
</evidence>
<dbReference type="GeneID" id="25729563"/>
<keyword evidence="12" id="KW-1185">Reference proteome</keyword>
<dbReference type="GO" id="GO:0005484">
    <property type="term" value="F:SNAP receptor activity"/>
    <property type="evidence" value="ECO:0007669"/>
    <property type="project" value="TreeGrafter"/>
</dbReference>
<dbReference type="GO" id="GO:0005801">
    <property type="term" value="C:cis-Golgi network"/>
    <property type="evidence" value="ECO:0007669"/>
    <property type="project" value="InterPro"/>
</dbReference>
<keyword evidence="4" id="KW-0812">Transmembrane</keyword>
<dbReference type="RefSeq" id="XP_013894760.1">
    <property type="nucleotide sequence ID" value="XM_014039306.1"/>
</dbReference>
<dbReference type="EMBL" id="KK103348">
    <property type="protein sequence ID" value="KIY95740.1"/>
    <property type="molecule type" value="Genomic_DNA"/>
</dbReference>
<feature type="compositionally biased region" description="Low complexity" evidence="9">
    <location>
        <begin position="335"/>
        <end position="352"/>
    </location>
</feature>
<dbReference type="GO" id="GO:0006888">
    <property type="term" value="P:endoplasmic reticulum to Golgi vesicle-mediated transport"/>
    <property type="evidence" value="ECO:0007669"/>
    <property type="project" value="InterPro"/>
</dbReference>
<keyword evidence="3" id="KW-0813">Transport</keyword>
<feature type="compositionally biased region" description="Acidic residues" evidence="9">
    <location>
        <begin position="309"/>
        <end position="322"/>
    </location>
</feature>
<dbReference type="GO" id="GO:0005797">
    <property type="term" value="C:Golgi medial cisterna"/>
    <property type="evidence" value="ECO:0007669"/>
    <property type="project" value="TreeGrafter"/>
</dbReference>
<evidence type="ECO:0000256" key="4">
    <source>
        <dbReference type="ARBA" id="ARBA00022692"/>
    </source>
</evidence>
<evidence type="ECO:0000259" key="10">
    <source>
        <dbReference type="Pfam" id="PF10516"/>
    </source>
</evidence>
<sequence length="436" mass="46427">MATTGSIPRPPSTGPDRGWEELRREARRLEGELESKLQALTKLCAGFEASYHRSRQDAPGLGHDQLAQARASEVGALLQRLSDVNDEMGGVIGGGSDARAHTLARHRDVLQEYTQARSHAEFRRLESSLGAARDRAELLGGGGGEGTPLLSVQVHTASGALLRERTQLAASSGYVDAMLAQAQSVSKSLAEQRRVFDTVQDKLLSVGERFPAVNGLLNAIRRKKSKADAWFEEALSLRDSDPEQAIALMSRALEARNKAYGETALECAHAYMYYGQMLFEQAQAATDVLGDQVRRAAKDRDAAAAAADDGSDDAASDSDAEPDAAPGPPNPPDPAAAGPSDPRAAAAGAAGDAEGGEADDMQVAFEMLELARVIFERHGGAAAHPSEVADVHLYLGDHCTEREEFGEAVAEYEKAAAALSRMEPVIPFRPSHPLQT</sequence>
<feature type="region of interest" description="Disordered" evidence="9">
    <location>
        <begin position="300"/>
        <end position="356"/>
    </location>
</feature>
<reference evidence="11 12" key="1">
    <citation type="journal article" date="2013" name="BMC Genomics">
        <title>Reconstruction of the lipid metabolism for the microalga Monoraphidium neglectum from its genome sequence reveals characteristics suitable for biofuel production.</title>
        <authorList>
            <person name="Bogen C."/>
            <person name="Al-Dilaimi A."/>
            <person name="Albersmeier A."/>
            <person name="Wichmann J."/>
            <person name="Grundmann M."/>
            <person name="Rupp O."/>
            <person name="Lauersen K.J."/>
            <person name="Blifernez-Klassen O."/>
            <person name="Kalinowski J."/>
            <person name="Goesmann A."/>
            <person name="Mussgnug J.H."/>
            <person name="Kruse O."/>
        </authorList>
    </citation>
    <scope>NUCLEOTIDE SEQUENCE [LARGE SCALE GENOMIC DNA]</scope>
    <source>
        <strain evidence="11 12">SAG 48.87</strain>
    </source>
</reference>
<keyword evidence="7" id="KW-0333">Golgi apparatus</keyword>
<comment type="subcellular location">
    <subcellularLocation>
        <location evidence="1">Golgi apparatus membrane</location>
        <topology evidence="1">Single-pass type IV membrane protein</topology>
    </subcellularLocation>
</comment>
<feature type="compositionally biased region" description="Pro residues" evidence="9">
    <location>
        <begin position="325"/>
        <end position="334"/>
    </location>
</feature>